<name>A0A8T1X7H2_9STRA</name>
<evidence type="ECO:0000256" key="5">
    <source>
        <dbReference type="SAM" id="SignalP"/>
    </source>
</evidence>
<keyword evidence="3" id="KW-1015">Disulfide bond</keyword>
<feature type="domain" description="Kazal-like" evidence="6">
    <location>
        <begin position="134"/>
        <end position="172"/>
    </location>
</feature>
<accession>A0A8T1X7H2</accession>
<keyword evidence="8" id="KW-1185">Reference proteome</keyword>
<gene>
    <name evidence="7" type="ORF">PHYBOEH_008832</name>
</gene>
<proteinExistence type="predicted"/>
<evidence type="ECO:0000256" key="3">
    <source>
        <dbReference type="ARBA" id="ARBA00023157"/>
    </source>
</evidence>
<dbReference type="InterPro" id="IPR002350">
    <property type="entry name" value="Kazal_dom"/>
</dbReference>
<feature type="compositionally biased region" description="Low complexity" evidence="4">
    <location>
        <begin position="115"/>
        <end position="128"/>
    </location>
</feature>
<dbReference type="OrthoDB" id="127054at2759"/>
<feature type="domain" description="Kazal-like" evidence="6">
    <location>
        <begin position="49"/>
        <end position="89"/>
    </location>
</feature>
<dbReference type="AlphaFoldDB" id="A0A8T1X7H2"/>
<dbReference type="Pfam" id="PF07648">
    <property type="entry name" value="Kazal_2"/>
    <property type="match status" value="2"/>
</dbReference>
<feature type="region of interest" description="Disordered" evidence="4">
    <location>
        <begin position="219"/>
        <end position="248"/>
    </location>
</feature>
<keyword evidence="1" id="KW-0646">Protease inhibitor</keyword>
<dbReference type="SMART" id="SM00280">
    <property type="entry name" value="KAZAL"/>
    <property type="match status" value="2"/>
</dbReference>
<dbReference type="PANTHER" id="PTHR10913:SF45">
    <property type="entry name" value="FOLLISTATIN, ISOFORM A-RELATED"/>
    <property type="match status" value="1"/>
</dbReference>
<keyword evidence="2" id="KW-0722">Serine protease inhibitor</keyword>
<dbReference type="EMBL" id="JAGDFL010000053">
    <property type="protein sequence ID" value="KAG7399460.1"/>
    <property type="molecule type" value="Genomic_DNA"/>
</dbReference>
<keyword evidence="5" id="KW-0732">Signal</keyword>
<feature type="chain" id="PRO_5035884362" description="Kazal-like domain-containing protein" evidence="5">
    <location>
        <begin position="20"/>
        <end position="248"/>
    </location>
</feature>
<evidence type="ECO:0000256" key="1">
    <source>
        <dbReference type="ARBA" id="ARBA00022690"/>
    </source>
</evidence>
<evidence type="ECO:0000259" key="6">
    <source>
        <dbReference type="SMART" id="SM00280"/>
    </source>
</evidence>
<feature type="region of interest" description="Disordered" evidence="4">
    <location>
        <begin position="109"/>
        <end position="128"/>
    </location>
</feature>
<evidence type="ECO:0000256" key="2">
    <source>
        <dbReference type="ARBA" id="ARBA00022900"/>
    </source>
</evidence>
<sequence>MKLTFGLLLAAVAATSTNAFNFDSVGIKGKAADSGLGSQASSSSGTASNCPDACLAYMSPVFDENGVEYPNECYMRAAKCKDKKSTDPAAKSAREKLFGRKKFFDNRVGSDEGDSASSASGDSSAGSSKGLSINCAVSCPKVFQPVTDENGTTYSSECTMRAMNCKNYGGPSDLIAEAELLGLFQYSDSNSGSDAVGSTSEKTGASSVNKFAKGEKVPMKLAKEAPTVSTTQTSGDTSTEQTSQLSIV</sequence>
<evidence type="ECO:0000313" key="8">
    <source>
        <dbReference type="Proteomes" id="UP000693981"/>
    </source>
</evidence>
<feature type="signal peptide" evidence="5">
    <location>
        <begin position="1"/>
        <end position="19"/>
    </location>
</feature>
<feature type="compositionally biased region" description="Polar residues" evidence="4">
    <location>
        <begin position="227"/>
        <end position="248"/>
    </location>
</feature>
<organism evidence="7 8">
    <name type="scientific">Phytophthora boehmeriae</name>
    <dbReference type="NCBI Taxonomy" id="109152"/>
    <lineage>
        <taxon>Eukaryota</taxon>
        <taxon>Sar</taxon>
        <taxon>Stramenopiles</taxon>
        <taxon>Oomycota</taxon>
        <taxon>Peronosporomycetes</taxon>
        <taxon>Peronosporales</taxon>
        <taxon>Peronosporaceae</taxon>
        <taxon>Phytophthora</taxon>
    </lineage>
</organism>
<comment type="caution">
    <text evidence="7">The sequence shown here is derived from an EMBL/GenBank/DDBJ whole genome shotgun (WGS) entry which is preliminary data.</text>
</comment>
<dbReference type="Proteomes" id="UP000693981">
    <property type="component" value="Unassembled WGS sequence"/>
</dbReference>
<dbReference type="PANTHER" id="PTHR10913">
    <property type="entry name" value="FOLLISTATIN-RELATED"/>
    <property type="match status" value="1"/>
</dbReference>
<evidence type="ECO:0000313" key="7">
    <source>
        <dbReference type="EMBL" id="KAG7399460.1"/>
    </source>
</evidence>
<dbReference type="CDD" id="cd00104">
    <property type="entry name" value="KAZAL_FS"/>
    <property type="match status" value="2"/>
</dbReference>
<protein>
    <recommendedName>
        <fullName evidence="6">Kazal-like domain-containing protein</fullName>
    </recommendedName>
</protein>
<dbReference type="GO" id="GO:0005576">
    <property type="term" value="C:extracellular region"/>
    <property type="evidence" value="ECO:0007669"/>
    <property type="project" value="TreeGrafter"/>
</dbReference>
<evidence type="ECO:0000256" key="4">
    <source>
        <dbReference type="SAM" id="MobiDB-lite"/>
    </source>
</evidence>
<reference evidence="7" key="1">
    <citation type="submission" date="2021-02" db="EMBL/GenBank/DDBJ databases">
        <authorList>
            <person name="Palmer J.M."/>
        </authorList>
    </citation>
    <scope>NUCLEOTIDE SEQUENCE</scope>
    <source>
        <strain evidence="7">SCRP23</strain>
    </source>
</reference>
<dbReference type="InterPro" id="IPR050653">
    <property type="entry name" value="Prot_Inhib_GrowthFact_Antg"/>
</dbReference>